<reference evidence="3" key="1">
    <citation type="submission" date="2017-02" db="UniProtKB">
        <authorList>
            <consortium name="WormBaseParasite"/>
        </authorList>
    </citation>
    <scope>IDENTIFICATION</scope>
</reference>
<proteinExistence type="predicted"/>
<dbReference type="EMBL" id="UYSL01000125">
    <property type="protein sequence ID" value="VDL62860.1"/>
    <property type="molecule type" value="Genomic_DNA"/>
</dbReference>
<dbReference type="Gene3D" id="3.20.20.80">
    <property type="entry name" value="Glycosidases"/>
    <property type="match status" value="1"/>
</dbReference>
<gene>
    <name evidence="1" type="ORF">NBR_LOCUS348</name>
</gene>
<dbReference type="PANTHER" id="PTHR23208:SF36">
    <property type="entry name" value="LYSOZYME-RELATED"/>
    <property type="match status" value="1"/>
</dbReference>
<dbReference type="SUPFAM" id="SSF51445">
    <property type="entry name" value="(Trans)glycosidases"/>
    <property type="match status" value="1"/>
</dbReference>
<dbReference type="WBParaSite" id="NBR_0000034701-mRNA-1">
    <property type="protein sequence ID" value="NBR_0000034701-mRNA-1"/>
    <property type="gene ID" value="NBR_0000034701"/>
</dbReference>
<evidence type="ECO:0000313" key="2">
    <source>
        <dbReference type="Proteomes" id="UP000271162"/>
    </source>
</evidence>
<accession>A0A0N4XCZ1</accession>
<dbReference type="Proteomes" id="UP000271162">
    <property type="component" value="Unassembled WGS sequence"/>
</dbReference>
<evidence type="ECO:0000313" key="3">
    <source>
        <dbReference type="WBParaSite" id="NBR_0000034701-mRNA-1"/>
    </source>
</evidence>
<protein>
    <submittedName>
        <fullName evidence="3">GH26 domain-containing protein</fullName>
    </submittedName>
</protein>
<dbReference type="AlphaFoldDB" id="A0A0N4XCZ1"/>
<organism evidence="3">
    <name type="scientific">Nippostrongylus brasiliensis</name>
    <name type="common">Rat hookworm</name>
    <dbReference type="NCBI Taxonomy" id="27835"/>
    <lineage>
        <taxon>Eukaryota</taxon>
        <taxon>Metazoa</taxon>
        <taxon>Ecdysozoa</taxon>
        <taxon>Nematoda</taxon>
        <taxon>Chromadorea</taxon>
        <taxon>Rhabditida</taxon>
        <taxon>Rhabditina</taxon>
        <taxon>Rhabditomorpha</taxon>
        <taxon>Strongyloidea</taxon>
        <taxon>Heligmosomidae</taxon>
        <taxon>Nippostrongylus</taxon>
    </lineage>
</organism>
<dbReference type="InterPro" id="IPR051595">
    <property type="entry name" value="GH25_Enzymes"/>
</dbReference>
<evidence type="ECO:0000313" key="1">
    <source>
        <dbReference type="EMBL" id="VDL62860.1"/>
    </source>
</evidence>
<sequence>MRVVSATLQTPAHGILYAVDISTRTNIGAMYCLKEAGYSIVFVRAYEDSDGGQFDHHAIKTLRNAAIANLSFEVFMTPHPRSTKSATTQFSELFQEFKKTGLRLLSVWIQVMNPYKWDSSRRKNTRFINELVKASLDSGVGVNFFTNREHWTRITTYRVWGEGSQLWYTNVDGDGEREETPPDFHDFIPFYPFPGPTAKQFARGEIVCGLKVNRDIFLGAYSLHEPVAGQLGPEKLVAGKVISGIHH</sequence>
<name>A0A0N4XCZ1_NIPBR</name>
<dbReference type="GO" id="GO:0045087">
    <property type="term" value="P:innate immune response"/>
    <property type="evidence" value="ECO:0007669"/>
    <property type="project" value="TreeGrafter"/>
</dbReference>
<keyword evidence="2" id="KW-1185">Reference proteome</keyword>
<reference evidence="1 2" key="2">
    <citation type="submission" date="2018-11" db="EMBL/GenBank/DDBJ databases">
        <authorList>
            <consortium name="Pathogen Informatics"/>
        </authorList>
    </citation>
    <scope>NUCLEOTIDE SEQUENCE [LARGE SCALE GENOMIC DNA]</scope>
</reference>
<dbReference type="PANTHER" id="PTHR23208">
    <property type="entry name" value="LYSOZYME PROTEIN"/>
    <property type="match status" value="1"/>
</dbReference>
<dbReference type="GO" id="GO:0007165">
    <property type="term" value="P:signal transduction"/>
    <property type="evidence" value="ECO:0007669"/>
    <property type="project" value="TreeGrafter"/>
</dbReference>
<dbReference type="InterPro" id="IPR017853">
    <property type="entry name" value="GH"/>
</dbReference>